<dbReference type="Proteomes" id="UP001595975">
    <property type="component" value="Unassembled WGS sequence"/>
</dbReference>
<proteinExistence type="predicted"/>
<organism evidence="1 2">
    <name type="scientific">Kitasatospora misakiensis</name>
    <dbReference type="NCBI Taxonomy" id="67330"/>
    <lineage>
        <taxon>Bacteria</taxon>
        <taxon>Bacillati</taxon>
        <taxon>Actinomycetota</taxon>
        <taxon>Actinomycetes</taxon>
        <taxon>Kitasatosporales</taxon>
        <taxon>Streptomycetaceae</taxon>
        <taxon>Kitasatospora</taxon>
    </lineage>
</organism>
<keyword evidence="2" id="KW-1185">Reference proteome</keyword>
<accession>A0ABW0XGA6</accession>
<gene>
    <name evidence="1" type="ORF">ACFP3U_34755</name>
</gene>
<name>A0ABW0XGA6_9ACTN</name>
<dbReference type="EMBL" id="JBHSOF010000080">
    <property type="protein sequence ID" value="MFC5668114.1"/>
    <property type="molecule type" value="Genomic_DNA"/>
</dbReference>
<reference evidence="2" key="1">
    <citation type="journal article" date="2019" name="Int. J. Syst. Evol. Microbiol.">
        <title>The Global Catalogue of Microorganisms (GCM) 10K type strain sequencing project: providing services to taxonomists for standard genome sequencing and annotation.</title>
        <authorList>
            <consortium name="The Broad Institute Genomics Platform"/>
            <consortium name="The Broad Institute Genome Sequencing Center for Infectious Disease"/>
            <person name="Wu L."/>
            <person name="Ma J."/>
        </authorList>
    </citation>
    <scope>NUCLEOTIDE SEQUENCE [LARGE SCALE GENOMIC DNA]</scope>
    <source>
        <strain evidence="2">CGMCC 4.1437</strain>
    </source>
</reference>
<evidence type="ECO:0000313" key="1">
    <source>
        <dbReference type="EMBL" id="MFC5668114.1"/>
    </source>
</evidence>
<sequence length="209" mass="23444">MRQTSRRKGDGEVTCEQVTVLSFEPEPEGEVRVDEDGRVLLMGEPASLTRIPVRILREAMTIKRVAGYWISWAEWFGPDDIRNHARWVPDEEYVRPDEGGLDGRLDVNVSAYWAVEWEPRRARLRTSEAVVSFPAGEARRELVLERPEPQHPATLVVHLSGAWWAGGRGGRAIHHGLAGELEDRGGRSNKAVHRYAECATGHLPGVAVR</sequence>
<comment type="caution">
    <text evidence="1">The sequence shown here is derived from an EMBL/GenBank/DDBJ whole genome shotgun (WGS) entry which is preliminary data.</text>
</comment>
<dbReference type="RefSeq" id="WP_380229762.1">
    <property type="nucleotide sequence ID" value="NZ_JBHSOF010000080.1"/>
</dbReference>
<evidence type="ECO:0000313" key="2">
    <source>
        <dbReference type="Proteomes" id="UP001595975"/>
    </source>
</evidence>
<protein>
    <submittedName>
        <fullName evidence="1">Uncharacterized protein</fullName>
    </submittedName>
</protein>